<comment type="subcellular location">
    <subcellularLocation>
        <location evidence="1 7">Cell membrane</location>
        <topology evidence="1 7">Multi-pass membrane protein</topology>
    </subcellularLocation>
</comment>
<feature type="transmembrane region" description="Helical" evidence="7">
    <location>
        <begin position="215"/>
        <end position="236"/>
    </location>
</feature>
<dbReference type="PANTHER" id="PTHR43005">
    <property type="entry name" value="BLR7065 PROTEIN"/>
    <property type="match status" value="1"/>
</dbReference>
<keyword evidence="4 7" id="KW-0812">Transmembrane</keyword>
<evidence type="ECO:0000256" key="4">
    <source>
        <dbReference type="ARBA" id="ARBA00022692"/>
    </source>
</evidence>
<evidence type="ECO:0000256" key="1">
    <source>
        <dbReference type="ARBA" id="ARBA00004651"/>
    </source>
</evidence>
<protein>
    <submittedName>
        <fullName evidence="9">Sugar ABC transporter permease</fullName>
    </submittedName>
</protein>
<keyword evidence="3" id="KW-1003">Cell membrane</keyword>
<feature type="transmembrane region" description="Helical" evidence="7">
    <location>
        <begin position="314"/>
        <end position="339"/>
    </location>
</feature>
<dbReference type="CDD" id="cd06261">
    <property type="entry name" value="TM_PBP2"/>
    <property type="match status" value="1"/>
</dbReference>
<evidence type="ECO:0000256" key="2">
    <source>
        <dbReference type="ARBA" id="ARBA00022448"/>
    </source>
</evidence>
<sequence length="345" mass="38323">MAVATTTPRAAPRSGGSALTKRQARLAMIMLAPTFFVLILVAFYPLARTFTSSFTDEPFARPEVPVNNVGLANYQRLLGVQIASFPEGSRLRDVLMPGYQRVSTFDLFGERYLLAAGDPVWLQAVINTVLFTVISVALELLIGLMVALVVNTQFRGRGVMRAVMLIPWAIPTAISTVLWRYMLNDNTTGALNALLNAFGIIEPANSIAWRSQYPLLSVIIVDVWKTVPFMALLLLAGLQTIQHDLYEAAAVDGANVAQRFFRITLPLLMPTIIIALIFRTLDALRVFDVFYILLPNTTRSMATHNYEMMVSSYQYGYASATGVLIFIIIFAFTILYMSLFRVEAD</sequence>
<feature type="transmembrane region" description="Helical" evidence="7">
    <location>
        <begin position="162"/>
        <end position="182"/>
    </location>
</feature>
<keyword evidence="2 7" id="KW-0813">Transport</keyword>
<proteinExistence type="inferred from homology"/>
<feature type="transmembrane region" description="Helical" evidence="7">
    <location>
        <begin position="120"/>
        <end position="150"/>
    </location>
</feature>
<feature type="domain" description="ABC transmembrane type-1" evidence="8">
    <location>
        <begin position="125"/>
        <end position="336"/>
    </location>
</feature>
<evidence type="ECO:0000256" key="7">
    <source>
        <dbReference type="RuleBase" id="RU363032"/>
    </source>
</evidence>
<dbReference type="EMBL" id="PGTK01000004">
    <property type="protein sequence ID" value="PJF31216.1"/>
    <property type="molecule type" value="Genomic_DNA"/>
</dbReference>
<dbReference type="AlphaFoldDB" id="A0A2M8P103"/>
<evidence type="ECO:0000313" key="10">
    <source>
        <dbReference type="Proteomes" id="UP000228921"/>
    </source>
</evidence>
<evidence type="ECO:0000313" key="9">
    <source>
        <dbReference type="EMBL" id="PJF31216.1"/>
    </source>
</evidence>
<reference evidence="9 10" key="1">
    <citation type="submission" date="2017-11" db="EMBL/GenBank/DDBJ databases">
        <title>Evolution of Phototrophy in the Chloroflexi Phylum Driven by Horizontal Gene Transfer.</title>
        <authorList>
            <person name="Ward L.M."/>
            <person name="Hemp J."/>
            <person name="Shih P.M."/>
            <person name="Mcglynn S.E."/>
            <person name="Fischer W."/>
        </authorList>
    </citation>
    <scope>NUCLEOTIDE SEQUENCE [LARGE SCALE GENOMIC DNA]</scope>
    <source>
        <strain evidence="9">CP2_2F</strain>
    </source>
</reference>
<keyword evidence="6 7" id="KW-0472">Membrane</keyword>
<keyword evidence="5 7" id="KW-1133">Transmembrane helix</keyword>
<dbReference type="Gene3D" id="1.10.3720.10">
    <property type="entry name" value="MetI-like"/>
    <property type="match status" value="1"/>
</dbReference>
<name>A0A2M8P103_9CHLR</name>
<dbReference type="Pfam" id="PF00528">
    <property type="entry name" value="BPD_transp_1"/>
    <property type="match status" value="1"/>
</dbReference>
<dbReference type="Proteomes" id="UP000228921">
    <property type="component" value="Unassembled WGS sequence"/>
</dbReference>
<evidence type="ECO:0000256" key="3">
    <source>
        <dbReference type="ARBA" id="ARBA00022475"/>
    </source>
</evidence>
<evidence type="ECO:0000256" key="6">
    <source>
        <dbReference type="ARBA" id="ARBA00023136"/>
    </source>
</evidence>
<evidence type="ECO:0000259" key="8">
    <source>
        <dbReference type="PROSITE" id="PS50928"/>
    </source>
</evidence>
<comment type="caution">
    <text evidence="9">The sequence shown here is derived from an EMBL/GenBank/DDBJ whole genome shotgun (WGS) entry which is preliminary data.</text>
</comment>
<organism evidence="9 10">
    <name type="scientific">Candidatus Thermofonsia Clade 1 bacterium</name>
    <dbReference type="NCBI Taxonomy" id="2364210"/>
    <lineage>
        <taxon>Bacteria</taxon>
        <taxon>Bacillati</taxon>
        <taxon>Chloroflexota</taxon>
        <taxon>Candidatus Thermofontia</taxon>
        <taxon>Candidatus Thermofonsia Clade 1</taxon>
    </lineage>
</organism>
<dbReference type="GO" id="GO:0055085">
    <property type="term" value="P:transmembrane transport"/>
    <property type="evidence" value="ECO:0007669"/>
    <property type="project" value="InterPro"/>
</dbReference>
<dbReference type="GO" id="GO:0005886">
    <property type="term" value="C:plasma membrane"/>
    <property type="evidence" value="ECO:0007669"/>
    <property type="project" value="UniProtKB-SubCell"/>
</dbReference>
<feature type="transmembrane region" description="Helical" evidence="7">
    <location>
        <begin position="267"/>
        <end position="294"/>
    </location>
</feature>
<dbReference type="PANTHER" id="PTHR43005:SF2">
    <property type="entry name" value="INTEGRAL MEMBRANE SUGAR TRANSPORT PROTEIN"/>
    <property type="match status" value="1"/>
</dbReference>
<dbReference type="PROSITE" id="PS50928">
    <property type="entry name" value="ABC_TM1"/>
    <property type="match status" value="1"/>
</dbReference>
<accession>A0A2M8P103</accession>
<feature type="transmembrane region" description="Helical" evidence="7">
    <location>
        <begin position="26"/>
        <end position="47"/>
    </location>
</feature>
<dbReference type="InterPro" id="IPR000515">
    <property type="entry name" value="MetI-like"/>
</dbReference>
<dbReference type="SUPFAM" id="SSF161098">
    <property type="entry name" value="MetI-like"/>
    <property type="match status" value="2"/>
</dbReference>
<gene>
    <name evidence="9" type="ORF">CUN51_04935</name>
</gene>
<evidence type="ECO:0000256" key="5">
    <source>
        <dbReference type="ARBA" id="ARBA00022989"/>
    </source>
</evidence>
<dbReference type="InterPro" id="IPR035906">
    <property type="entry name" value="MetI-like_sf"/>
</dbReference>
<comment type="similarity">
    <text evidence="7">Belongs to the binding-protein-dependent transport system permease family.</text>
</comment>